<dbReference type="InterPro" id="IPR050445">
    <property type="entry name" value="Bact_polysacc_biosynth/exp"/>
</dbReference>
<feature type="region of interest" description="Disordered" evidence="1">
    <location>
        <begin position="366"/>
        <end position="385"/>
    </location>
</feature>
<reference evidence="4" key="1">
    <citation type="submission" date="2016-10" db="EMBL/GenBank/DDBJ databases">
        <authorList>
            <person name="Varghese N."/>
            <person name="Submissions S."/>
        </authorList>
    </citation>
    <scope>NUCLEOTIDE SEQUENCE [LARGE SCALE GENOMIC DNA]</scope>
    <source>
        <strain evidence="4">DSM 28453</strain>
    </source>
</reference>
<evidence type="ECO:0000256" key="2">
    <source>
        <dbReference type="SAM" id="Phobius"/>
    </source>
</evidence>
<sequence>MTTKPKAKKFRIRRSIPQAAADTGAPVSKPRVIAGGTAAATPEHSAVPQQAVPPQAPPTPQPAPRAKATAQPPAATGSPDADIEAIKREGLTGRQLRLARRMAQKHGLAATSDYDAVRLLRNAGIDPFQRTNMLDLLPPDATGDARDTEAKPKSGNKMSIGRIQLPQTMPVDKTNLPSTETRSPAEMRAMEIGEIQKDIARRRRKRMLLLFGRLSAFVFLPTIFAAWYFYGVATPMYATKSAFLVQQADSTGGSGLGSLLPSQLNANQDAIAVQDYLTSKDAMIRLDNDVGFKSHFSDPMIDPIQRLDPNPSNEEAYKLYKKFVKIGYDPTEGSVRMEVIAADPAVATAYSRALITYAEDRVDDLSQRKREDQMRDARRSLQEAKDERRAAQLALVEKQQNTVVDPEGVIAALRQQISNVQVQLQEKELQLAALLDNSRPNQARVDGVRGDVRRLQNLLDKLETEMTDATEGESSLAAQTAEIQIAQADLATADLIMQSALQTLKQTELEASRQVRYLTTSVEPVASEDASYPRSFENTILAFLIFSGIYLMISLTASILREQVSS</sequence>
<name>A0A1I4EYL1_9RHOB</name>
<feature type="region of interest" description="Disordered" evidence="1">
    <location>
        <begin position="134"/>
        <end position="157"/>
    </location>
</feature>
<feature type="compositionally biased region" description="Pro residues" evidence="1">
    <location>
        <begin position="54"/>
        <end position="63"/>
    </location>
</feature>
<dbReference type="RefSeq" id="WP_093324259.1">
    <property type="nucleotide sequence ID" value="NZ_FOSZ01000005.1"/>
</dbReference>
<keyword evidence="4" id="KW-1185">Reference proteome</keyword>
<dbReference type="PANTHER" id="PTHR32309:SF13">
    <property type="entry name" value="FERRIC ENTEROBACTIN TRANSPORT PROTEIN FEPE"/>
    <property type="match status" value="1"/>
</dbReference>
<dbReference type="Gene3D" id="1.20.120.1490">
    <property type="match status" value="1"/>
</dbReference>
<evidence type="ECO:0000256" key="1">
    <source>
        <dbReference type="SAM" id="MobiDB-lite"/>
    </source>
</evidence>
<feature type="compositionally biased region" description="Basic residues" evidence="1">
    <location>
        <begin position="1"/>
        <end position="14"/>
    </location>
</feature>
<evidence type="ECO:0000313" key="3">
    <source>
        <dbReference type="EMBL" id="SFL10764.1"/>
    </source>
</evidence>
<keyword evidence="2" id="KW-0472">Membrane</keyword>
<dbReference type="AlphaFoldDB" id="A0A1I4EYL1"/>
<keyword evidence="2" id="KW-0812">Transmembrane</keyword>
<dbReference type="PANTHER" id="PTHR32309">
    <property type="entry name" value="TYROSINE-PROTEIN KINASE"/>
    <property type="match status" value="1"/>
</dbReference>
<proteinExistence type="predicted"/>
<protein>
    <submittedName>
        <fullName evidence="3">Capsular polysaccharide transport system permease protein</fullName>
    </submittedName>
</protein>
<feature type="transmembrane region" description="Helical" evidence="2">
    <location>
        <begin position="207"/>
        <end position="230"/>
    </location>
</feature>
<feature type="region of interest" description="Disordered" evidence="1">
    <location>
        <begin position="1"/>
        <end position="84"/>
    </location>
</feature>
<dbReference type="OrthoDB" id="7810642at2"/>
<gene>
    <name evidence="3" type="ORF">SAMN04488036_10576</name>
</gene>
<evidence type="ECO:0000313" key="4">
    <source>
        <dbReference type="Proteomes" id="UP000198851"/>
    </source>
</evidence>
<dbReference type="GO" id="GO:0004713">
    <property type="term" value="F:protein tyrosine kinase activity"/>
    <property type="evidence" value="ECO:0007669"/>
    <property type="project" value="TreeGrafter"/>
</dbReference>
<feature type="compositionally biased region" description="Basic and acidic residues" evidence="1">
    <location>
        <begin position="143"/>
        <end position="152"/>
    </location>
</feature>
<accession>A0A1I4EYL1</accession>
<feature type="transmembrane region" description="Helical" evidence="2">
    <location>
        <begin position="540"/>
        <end position="560"/>
    </location>
</feature>
<feature type="compositionally biased region" description="Low complexity" evidence="1">
    <location>
        <begin position="64"/>
        <end position="75"/>
    </location>
</feature>
<organism evidence="3 4">
    <name type="scientific">Shimia haliotis</name>
    <dbReference type="NCBI Taxonomy" id="1280847"/>
    <lineage>
        <taxon>Bacteria</taxon>
        <taxon>Pseudomonadati</taxon>
        <taxon>Pseudomonadota</taxon>
        <taxon>Alphaproteobacteria</taxon>
        <taxon>Rhodobacterales</taxon>
        <taxon>Roseobacteraceae</taxon>
    </lineage>
</organism>
<dbReference type="Proteomes" id="UP000198851">
    <property type="component" value="Unassembled WGS sequence"/>
</dbReference>
<keyword evidence="2" id="KW-1133">Transmembrane helix</keyword>
<dbReference type="STRING" id="1280847.SAMN04488036_10576"/>
<dbReference type="EMBL" id="FOSZ01000005">
    <property type="protein sequence ID" value="SFL10764.1"/>
    <property type="molecule type" value="Genomic_DNA"/>
</dbReference>
<dbReference type="GO" id="GO:0005886">
    <property type="term" value="C:plasma membrane"/>
    <property type="evidence" value="ECO:0007669"/>
    <property type="project" value="TreeGrafter"/>
</dbReference>